<dbReference type="EMBL" id="JARKIF010000009">
    <property type="protein sequence ID" value="KAJ7631078.1"/>
    <property type="molecule type" value="Genomic_DNA"/>
</dbReference>
<comment type="caution">
    <text evidence="1">The sequence shown here is derived from an EMBL/GenBank/DDBJ whole genome shotgun (WGS) entry which is preliminary data.</text>
</comment>
<accession>A0AAD7FP02</accession>
<dbReference type="Proteomes" id="UP001221142">
    <property type="component" value="Unassembled WGS sequence"/>
</dbReference>
<keyword evidence="2" id="KW-1185">Reference proteome</keyword>
<reference evidence="1" key="1">
    <citation type="submission" date="2023-03" db="EMBL/GenBank/DDBJ databases">
        <title>Massive genome expansion in bonnet fungi (Mycena s.s.) driven by repeated elements and novel gene families across ecological guilds.</title>
        <authorList>
            <consortium name="Lawrence Berkeley National Laboratory"/>
            <person name="Harder C.B."/>
            <person name="Miyauchi S."/>
            <person name="Viragh M."/>
            <person name="Kuo A."/>
            <person name="Thoen E."/>
            <person name="Andreopoulos B."/>
            <person name="Lu D."/>
            <person name="Skrede I."/>
            <person name="Drula E."/>
            <person name="Henrissat B."/>
            <person name="Morin E."/>
            <person name="Kohler A."/>
            <person name="Barry K."/>
            <person name="LaButti K."/>
            <person name="Morin E."/>
            <person name="Salamov A."/>
            <person name="Lipzen A."/>
            <person name="Mereny Z."/>
            <person name="Hegedus B."/>
            <person name="Baldrian P."/>
            <person name="Stursova M."/>
            <person name="Weitz H."/>
            <person name="Taylor A."/>
            <person name="Grigoriev I.V."/>
            <person name="Nagy L.G."/>
            <person name="Martin F."/>
            <person name="Kauserud H."/>
        </authorList>
    </citation>
    <scope>NUCLEOTIDE SEQUENCE</scope>
    <source>
        <strain evidence="1">9284</strain>
    </source>
</reference>
<gene>
    <name evidence="1" type="ORF">FB45DRAFT_556466</name>
</gene>
<evidence type="ECO:0000313" key="2">
    <source>
        <dbReference type="Proteomes" id="UP001221142"/>
    </source>
</evidence>
<protein>
    <recommendedName>
        <fullName evidence="3">F-box domain-containing protein</fullName>
    </recommendedName>
</protein>
<evidence type="ECO:0008006" key="3">
    <source>
        <dbReference type="Google" id="ProtNLM"/>
    </source>
</evidence>
<name>A0AAD7FP02_9AGAR</name>
<evidence type="ECO:0000313" key="1">
    <source>
        <dbReference type="EMBL" id="KAJ7631078.1"/>
    </source>
</evidence>
<dbReference type="Gene3D" id="1.20.1280.50">
    <property type="match status" value="1"/>
</dbReference>
<organism evidence="1 2">
    <name type="scientific">Roridomyces roridus</name>
    <dbReference type="NCBI Taxonomy" id="1738132"/>
    <lineage>
        <taxon>Eukaryota</taxon>
        <taxon>Fungi</taxon>
        <taxon>Dikarya</taxon>
        <taxon>Basidiomycota</taxon>
        <taxon>Agaricomycotina</taxon>
        <taxon>Agaricomycetes</taxon>
        <taxon>Agaricomycetidae</taxon>
        <taxon>Agaricales</taxon>
        <taxon>Marasmiineae</taxon>
        <taxon>Mycenaceae</taxon>
        <taxon>Roridomyces</taxon>
    </lineage>
</organism>
<sequence>MSTDALTPIACLPPEILAEIFVRCVPVTVRAVHADQDLSWLNVVRVSSRWRDIALGCPDFWSTLVFSRPKSIPDMLARSKMASLIVRADLKKVDNVTPVVLENAARLGILDMRFPQRDLRTFLSALEDADAAPRLQCIRLVNTTANLVEGGMWLPSDLFRRTAVSKSQSSTSVSLHLEACAFSWDSAWYSHLKHLHLERISAAQCPSMEALLGILLESRLTLETLAMVNCSPSTNSGFPVDLPRLTSLTLKTSSTLEPLLTYLIIPPSATLDISCGITSRIDKERREFYQSLIVTFSTAPRRYDDVHIAEQSNSVEFSLVDSAHEWTRKLTIACPGESLAMMQFFVEHLDFARVSTLHLRNLSGPDSTFLLWHTMGRRMRAVRTVHVHPSLPNKLLEFLLIQAMLFVGVSDFRSCFSQPDPWAFRGPNGELKHAWPRLTRFSLHGINLGELQSSWDPVIPQRPAVVDLLRALLWARRAGQARIWQLEIEDCEDVFSADLAHLRLFADISYDGKGAKTVQKEDFGHDVGMYSVNVFADLAEYSAHMRASEE</sequence>
<proteinExistence type="predicted"/>
<dbReference type="AlphaFoldDB" id="A0AAD7FP02"/>